<feature type="domain" description="MULE transposase" evidence="1">
    <location>
        <begin position="5"/>
        <end position="104"/>
    </location>
</feature>
<dbReference type="InterPro" id="IPR018289">
    <property type="entry name" value="MULE_transposase_dom"/>
</dbReference>
<protein>
    <recommendedName>
        <fullName evidence="1">MULE transposase domain-containing protein</fullName>
    </recommendedName>
</protein>
<sequence length="267" mass="30927">MSKIWLADGAFKTVPTFFCQLYTVHCLIGGPSPFENGHLLPCVYALLPNKSIATYTKMWKVIRDACPNCQPHYFFVDFEQSAINSFNSIWTLTQVKACFFHLSQSVYRKLQSLGLQSEYHNDPEFALTMRMLPALAFVPPELVGWSFQQLIMTFPENAYPLCRYFEENYIGILNLNGERNTPLFPISLWNNFHLVLQGLPRSTNLVETWHRGFQSTCGCHHPTIWKFIDCLKTEQGNAELKQLNLPTVKTPKIRKNQLIMKRQYSTF</sequence>
<proteinExistence type="predicted"/>
<reference evidence="2 3" key="1">
    <citation type="journal article" date="2023" name="BMC Biol.">
        <title>The compact genome of the sponge Oopsacas minuta (Hexactinellida) is lacking key metazoan core genes.</title>
        <authorList>
            <person name="Santini S."/>
            <person name="Schenkelaars Q."/>
            <person name="Jourda C."/>
            <person name="Duchesne M."/>
            <person name="Belahbib H."/>
            <person name="Rocher C."/>
            <person name="Selva M."/>
            <person name="Riesgo A."/>
            <person name="Vervoort M."/>
            <person name="Leys S.P."/>
            <person name="Kodjabachian L."/>
            <person name="Le Bivic A."/>
            <person name="Borchiellini C."/>
            <person name="Claverie J.M."/>
            <person name="Renard E."/>
        </authorList>
    </citation>
    <scope>NUCLEOTIDE SEQUENCE [LARGE SCALE GENOMIC DNA]</scope>
    <source>
        <strain evidence="2">SPO-2</strain>
    </source>
</reference>
<evidence type="ECO:0000313" key="2">
    <source>
        <dbReference type="EMBL" id="KAI6648122.1"/>
    </source>
</evidence>
<gene>
    <name evidence="2" type="ORF">LOD99_11931</name>
</gene>
<evidence type="ECO:0000259" key="1">
    <source>
        <dbReference type="Pfam" id="PF10551"/>
    </source>
</evidence>
<dbReference type="Proteomes" id="UP001165289">
    <property type="component" value="Unassembled WGS sequence"/>
</dbReference>
<dbReference type="Pfam" id="PF10551">
    <property type="entry name" value="MULE"/>
    <property type="match status" value="1"/>
</dbReference>
<keyword evidence="3" id="KW-1185">Reference proteome</keyword>
<organism evidence="2 3">
    <name type="scientific">Oopsacas minuta</name>
    <dbReference type="NCBI Taxonomy" id="111878"/>
    <lineage>
        <taxon>Eukaryota</taxon>
        <taxon>Metazoa</taxon>
        <taxon>Porifera</taxon>
        <taxon>Hexactinellida</taxon>
        <taxon>Hexasterophora</taxon>
        <taxon>Lyssacinosida</taxon>
        <taxon>Leucopsacidae</taxon>
        <taxon>Oopsacas</taxon>
    </lineage>
</organism>
<dbReference type="AlphaFoldDB" id="A0AAV7JGV7"/>
<accession>A0AAV7JGV7</accession>
<dbReference type="EMBL" id="JAKMXF010000332">
    <property type="protein sequence ID" value="KAI6648122.1"/>
    <property type="molecule type" value="Genomic_DNA"/>
</dbReference>
<name>A0AAV7JGV7_9METZ</name>
<evidence type="ECO:0000313" key="3">
    <source>
        <dbReference type="Proteomes" id="UP001165289"/>
    </source>
</evidence>
<comment type="caution">
    <text evidence="2">The sequence shown here is derived from an EMBL/GenBank/DDBJ whole genome shotgun (WGS) entry which is preliminary data.</text>
</comment>